<feature type="domain" description="DUF3669" evidence="2">
    <location>
        <begin position="339"/>
        <end position="410"/>
    </location>
</feature>
<dbReference type="PANTHER" id="PTHR40780:SF2">
    <property type="entry name" value="DUF3669 DOMAIN-CONTAINING PROTEIN"/>
    <property type="match status" value="1"/>
</dbReference>
<dbReference type="Proteomes" id="UP001172159">
    <property type="component" value="Unassembled WGS sequence"/>
</dbReference>
<evidence type="ECO:0000313" key="3">
    <source>
        <dbReference type="EMBL" id="KAK0729099.1"/>
    </source>
</evidence>
<dbReference type="PANTHER" id="PTHR40780">
    <property type="entry name" value="DUF3669 DOMAIN-CONTAINING PROTEIN"/>
    <property type="match status" value="1"/>
</dbReference>
<feature type="compositionally biased region" description="Acidic residues" evidence="1">
    <location>
        <begin position="130"/>
        <end position="151"/>
    </location>
</feature>
<feature type="compositionally biased region" description="Basic and acidic residues" evidence="1">
    <location>
        <begin position="114"/>
        <end position="129"/>
    </location>
</feature>
<keyword evidence="4" id="KW-1185">Reference proteome</keyword>
<sequence length="432" mass="49122">MTDTKDISLNPGTVHPTLSTYSSLSKSTTTHHLLHVGDNTHLPHKPLVQIGLGLQGAVFEHITHPTEAIKKEHTLNAHLATNLTNEVGIHRKVWKAFRKYKRLLIVREDKKKGKVKDKKEDKKEDAMEDKVEEEDEDEEEEEEEDEDMDDWDAYEQYDDDDDAKKDNARAVKVPEIIDYCGDADDDIWRKRLRFFPEGYQTKGAVVVMERILPLTKEGRKALVERFVDVGAKEEVLSREENKHCLVRTYLGRTKGKAGPKTDEQGRVSLRNLPLYLEGLREMGVDVVALAEKMGRAFAVMHWGAGVDGDDVEFVLGTEVKAGADKDKDECGFQERVVGLWLLDFGQCKQVSFGEGGEEAVKEVYQEFRGAMVMGDNRDFIPSCVDKESKEVWVGFRRGYTAAGKAVLKERRLQGYDVEEFITSYEEYAVDFP</sequence>
<dbReference type="AlphaFoldDB" id="A0AA40B7H8"/>
<feature type="region of interest" description="Disordered" evidence="1">
    <location>
        <begin position="114"/>
        <end position="151"/>
    </location>
</feature>
<dbReference type="Pfam" id="PF12417">
    <property type="entry name" value="DUF3669"/>
    <property type="match status" value="1"/>
</dbReference>
<evidence type="ECO:0000256" key="1">
    <source>
        <dbReference type="SAM" id="MobiDB-lite"/>
    </source>
</evidence>
<reference evidence="3" key="1">
    <citation type="submission" date="2023-06" db="EMBL/GenBank/DDBJ databases">
        <title>Genome-scale phylogeny and comparative genomics of the fungal order Sordariales.</title>
        <authorList>
            <consortium name="Lawrence Berkeley National Laboratory"/>
            <person name="Hensen N."/>
            <person name="Bonometti L."/>
            <person name="Westerberg I."/>
            <person name="Brannstrom I.O."/>
            <person name="Guillou S."/>
            <person name="Cros-Aarteil S."/>
            <person name="Calhoun S."/>
            <person name="Haridas S."/>
            <person name="Kuo A."/>
            <person name="Mondo S."/>
            <person name="Pangilinan J."/>
            <person name="Riley R."/>
            <person name="Labutti K."/>
            <person name="Andreopoulos B."/>
            <person name="Lipzen A."/>
            <person name="Chen C."/>
            <person name="Yanf M."/>
            <person name="Daum C."/>
            <person name="Ng V."/>
            <person name="Clum A."/>
            <person name="Steindorff A."/>
            <person name="Ohm R."/>
            <person name="Martin F."/>
            <person name="Silar P."/>
            <person name="Natvig D."/>
            <person name="Lalanne C."/>
            <person name="Gautier V."/>
            <person name="Ament-Velasquez S.L."/>
            <person name="Kruys A."/>
            <person name="Hutchinson M.I."/>
            <person name="Powell A.J."/>
            <person name="Barry K."/>
            <person name="Miller A.N."/>
            <person name="Grigoriev I.V."/>
            <person name="Debuchy R."/>
            <person name="Gladieux P."/>
            <person name="Thoren M.H."/>
            <person name="Johannesson H."/>
        </authorList>
    </citation>
    <scope>NUCLEOTIDE SEQUENCE</scope>
    <source>
        <strain evidence="3">CBS 540.89</strain>
    </source>
</reference>
<proteinExistence type="predicted"/>
<comment type="caution">
    <text evidence="3">The sequence shown here is derived from an EMBL/GenBank/DDBJ whole genome shotgun (WGS) entry which is preliminary data.</text>
</comment>
<organism evidence="3 4">
    <name type="scientific">Apiosordaria backusii</name>
    <dbReference type="NCBI Taxonomy" id="314023"/>
    <lineage>
        <taxon>Eukaryota</taxon>
        <taxon>Fungi</taxon>
        <taxon>Dikarya</taxon>
        <taxon>Ascomycota</taxon>
        <taxon>Pezizomycotina</taxon>
        <taxon>Sordariomycetes</taxon>
        <taxon>Sordariomycetidae</taxon>
        <taxon>Sordariales</taxon>
        <taxon>Lasiosphaeriaceae</taxon>
        <taxon>Apiosordaria</taxon>
    </lineage>
</organism>
<gene>
    <name evidence="3" type="ORF">B0T21DRAFT_394443</name>
</gene>
<protein>
    <recommendedName>
        <fullName evidence="2">DUF3669 domain-containing protein</fullName>
    </recommendedName>
</protein>
<dbReference type="EMBL" id="JAUKTV010000009">
    <property type="protein sequence ID" value="KAK0729099.1"/>
    <property type="molecule type" value="Genomic_DNA"/>
</dbReference>
<dbReference type="InterPro" id="IPR022137">
    <property type="entry name" value="Znf_prot_DUF3669"/>
</dbReference>
<evidence type="ECO:0000313" key="4">
    <source>
        <dbReference type="Proteomes" id="UP001172159"/>
    </source>
</evidence>
<name>A0AA40B7H8_9PEZI</name>
<evidence type="ECO:0000259" key="2">
    <source>
        <dbReference type="Pfam" id="PF12417"/>
    </source>
</evidence>
<accession>A0AA40B7H8</accession>